<proteinExistence type="predicted"/>
<organism evidence="2 3">
    <name type="scientific">Candidatus Fimimonas gallinarum</name>
    <dbReference type="NCBI Taxonomy" id="2840821"/>
    <lineage>
        <taxon>Bacteria</taxon>
        <taxon>Pseudomonadati</taxon>
        <taxon>Myxococcota</taxon>
        <taxon>Myxococcia</taxon>
        <taxon>Myxococcales</taxon>
        <taxon>Cystobacterineae</taxon>
        <taxon>Myxococcaceae</taxon>
        <taxon>Myxococcaceae incertae sedis</taxon>
        <taxon>Candidatus Fimimonas</taxon>
    </lineage>
</organism>
<accession>A0A9D1J7T6</accession>
<evidence type="ECO:0000313" key="2">
    <source>
        <dbReference type="EMBL" id="HIR65974.1"/>
    </source>
</evidence>
<keyword evidence="1" id="KW-1133">Transmembrane helix</keyword>
<keyword evidence="1" id="KW-0472">Membrane</keyword>
<protein>
    <submittedName>
        <fullName evidence="2">Uncharacterized protein</fullName>
    </submittedName>
</protein>
<comment type="caution">
    <text evidence="2">The sequence shown here is derived from an EMBL/GenBank/DDBJ whole genome shotgun (WGS) entry which is preliminary data.</text>
</comment>
<dbReference type="AlphaFoldDB" id="A0A9D1J7T6"/>
<keyword evidence="1" id="KW-0812">Transmembrane</keyword>
<reference evidence="2" key="1">
    <citation type="submission" date="2020-10" db="EMBL/GenBank/DDBJ databases">
        <authorList>
            <person name="Gilroy R."/>
        </authorList>
    </citation>
    <scope>NUCLEOTIDE SEQUENCE</scope>
    <source>
        <strain evidence="2">CHK121-14286</strain>
    </source>
</reference>
<sequence>MKSWKKRLKSELDAIVPAQPANVRCDRAKSSSANTFSRRPALWISAVAAVLVLAVALPFVLPVGQTASACVTVELNPKVAFVTEKGVVSDSVALNEDADIVLNYDRLYEKLLGLPIDEAVTLFVDYSARLGFVDMDDVATLRVSGGDGESLATVANSLNEYFQKKGVYAVVAENVTDADGLASILGESLKNFFNDTARQSPFISQRQAEGLSEQQLQSYYQSHYLYGEVKNTVRLLVSHFLDELGDIASSAIAHLEELANYISDEVFDRVGETLVQLISLVWPDASALQDLVHIPQSLQEFAQKVTDFLNVQVQMRLQFYGEMYQTVREAISDADFDAFVQNIVAQYGSANDYWQNANN</sequence>
<feature type="transmembrane region" description="Helical" evidence="1">
    <location>
        <begin position="41"/>
        <end position="61"/>
    </location>
</feature>
<dbReference type="Proteomes" id="UP000824200">
    <property type="component" value="Unassembled WGS sequence"/>
</dbReference>
<gene>
    <name evidence="2" type="ORF">IAC95_03755</name>
</gene>
<dbReference type="EMBL" id="DVHL01000030">
    <property type="protein sequence ID" value="HIR65974.1"/>
    <property type="molecule type" value="Genomic_DNA"/>
</dbReference>
<evidence type="ECO:0000313" key="3">
    <source>
        <dbReference type="Proteomes" id="UP000824200"/>
    </source>
</evidence>
<evidence type="ECO:0000256" key="1">
    <source>
        <dbReference type="SAM" id="Phobius"/>
    </source>
</evidence>
<name>A0A9D1J7T6_9BACT</name>
<reference evidence="2" key="2">
    <citation type="journal article" date="2021" name="PeerJ">
        <title>Extensive microbial diversity within the chicken gut microbiome revealed by metagenomics and culture.</title>
        <authorList>
            <person name="Gilroy R."/>
            <person name="Ravi A."/>
            <person name="Getino M."/>
            <person name="Pursley I."/>
            <person name="Horton D.L."/>
            <person name="Alikhan N.F."/>
            <person name="Baker D."/>
            <person name="Gharbi K."/>
            <person name="Hall N."/>
            <person name="Watson M."/>
            <person name="Adriaenssens E.M."/>
            <person name="Foster-Nyarko E."/>
            <person name="Jarju S."/>
            <person name="Secka A."/>
            <person name="Antonio M."/>
            <person name="Oren A."/>
            <person name="Chaudhuri R.R."/>
            <person name="La Ragione R."/>
            <person name="Hildebrand F."/>
            <person name="Pallen M.J."/>
        </authorList>
    </citation>
    <scope>NUCLEOTIDE SEQUENCE</scope>
    <source>
        <strain evidence="2">CHK121-14286</strain>
    </source>
</reference>